<protein>
    <submittedName>
        <fullName evidence="1">Uncharacterized protein</fullName>
    </submittedName>
</protein>
<proteinExistence type="predicted"/>
<reference evidence="1" key="1">
    <citation type="submission" date="2021-01" db="EMBL/GenBank/DDBJ databases">
        <authorList>
            <person name="Corre E."/>
            <person name="Pelletier E."/>
            <person name="Niang G."/>
            <person name="Scheremetjew M."/>
            <person name="Finn R."/>
            <person name="Kale V."/>
            <person name="Holt S."/>
            <person name="Cochrane G."/>
            <person name="Meng A."/>
            <person name="Brown T."/>
            <person name="Cohen L."/>
        </authorList>
    </citation>
    <scope>NUCLEOTIDE SEQUENCE</scope>
</reference>
<evidence type="ECO:0000313" key="1">
    <source>
        <dbReference type="EMBL" id="CAD8595519.1"/>
    </source>
</evidence>
<name>A0A7S0KX83_9STRA</name>
<organism evidence="1">
    <name type="scientific">Asterionellopsis glacialis</name>
    <dbReference type="NCBI Taxonomy" id="33640"/>
    <lineage>
        <taxon>Eukaryota</taxon>
        <taxon>Sar</taxon>
        <taxon>Stramenopiles</taxon>
        <taxon>Ochrophyta</taxon>
        <taxon>Bacillariophyta</taxon>
        <taxon>Fragilariophyceae</taxon>
        <taxon>Fragilariophycidae</taxon>
        <taxon>Fragilariales</taxon>
        <taxon>Fragilariaceae</taxon>
        <taxon>Asterionellopsis</taxon>
    </lineage>
</organism>
<dbReference type="EMBL" id="HBEX01000537">
    <property type="protein sequence ID" value="CAD8595519.1"/>
    <property type="molecule type" value="Transcribed_RNA"/>
</dbReference>
<dbReference type="AlphaFoldDB" id="A0A7S0KX83"/>
<sequence length="185" mass="19697">MAIPGAAHLLQAIQAQQPSALGGHNFQLGQSSTLQSLQTQYGNSIYPLLGQIQLTNPDQQLAAQHFSPSSATPTAQAMGLLNQLTGNNSPYGTQQQTQYAMGTPQQSPFFAQQLLARQGVQHGNVQGNFGNVISSPSPFASTAVNNTSMQMQPSQQGGHSQDASAAFMDLEPRPIEDILNHGTRR</sequence>
<accession>A0A7S0KX83</accession>
<gene>
    <name evidence="1" type="ORF">AGLA0713_LOCUS347</name>
</gene>